<accession>A0AAN1XWU0</accession>
<dbReference type="InterPro" id="IPR002583">
    <property type="entry name" value="Ribosomal_bS20"/>
</dbReference>
<reference evidence="8 9" key="1">
    <citation type="journal article" date="2022" name="ISME Commun">
        <title>Vulcanimicrobium alpinus gen. nov. sp. nov., the first cultivated representative of the candidate phylum 'Eremiobacterota', is a metabolically versatile aerobic anoxygenic phototroph.</title>
        <authorList>
            <person name="Yabe S."/>
            <person name="Muto K."/>
            <person name="Abe K."/>
            <person name="Yokota A."/>
            <person name="Staudigel H."/>
            <person name="Tebo B.M."/>
        </authorList>
    </citation>
    <scope>NUCLEOTIDE SEQUENCE [LARGE SCALE GENOMIC DNA]</scope>
    <source>
        <strain evidence="8 9">WC8-2</strain>
    </source>
</reference>
<evidence type="ECO:0000256" key="4">
    <source>
        <dbReference type="ARBA" id="ARBA00022980"/>
    </source>
</evidence>
<dbReference type="NCBIfam" id="TIGR00029">
    <property type="entry name" value="S20"/>
    <property type="match status" value="1"/>
</dbReference>
<keyword evidence="3 7" id="KW-0694">RNA-binding</keyword>
<comment type="similarity">
    <text evidence="1 7">Belongs to the bacterial ribosomal protein bS20 family.</text>
</comment>
<protein>
    <recommendedName>
        <fullName evidence="6 7">Small ribosomal subunit protein bS20</fullName>
    </recommendedName>
</protein>
<evidence type="ECO:0000256" key="5">
    <source>
        <dbReference type="ARBA" id="ARBA00023274"/>
    </source>
</evidence>
<keyword evidence="4 7" id="KW-0689">Ribosomal protein</keyword>
<dbReference type="AlphaFoldDB" id="A0AAN1XWU0"/>
<keyword evidence="9" id="KW-1185">Reference proteome</keyword>
<evidence type="ECO:0000256" key="7">
    <source>
        <dbReference type="HAMAP-Rule" id="MF_00500"/>
    </source>
</evidence>
<proteinExistence type="inferred from homology"/>
<name>A0AAN1XWU0_UNVUL</name>
<dbReference type="GO" id="GO:0006412">
    <property type="term" value="P:translation"/>
    <property type="evidence" value="ECO:0007669"/>
    <property type="project" value="UniProtKB-UniRule"/>
</dbReference>
<evidence type="ECO:0000256" key="1">
    <source>
        <dbReference type="ARBA" id="ARBA00007634"/>
    </source>
</evidence>
<dbReference type="SUPFAM" id="SSF46992">
    <property type="entry name" value="Ribosomal protein S20"/>
    <property type="match status" value="1"/>
</dbReference>
<evidence type="ECO:0000313" key="9">
    <source>
        <dbReference type="Proteomes" id="UP001317532"/>
    </source>
</evidence>
<comment type="function">
    <text evidence="7">Binds directly to 16S ribosomal RNA.</text>
</comment>
<keyword evidence="2 7" id="KW-0699">rRNA-binding</keyword>
<dbReference type="KEGG" id="vab:WPS_17200"/>
<evidence type="ECO:0000256" key="3">
    <source>
        <dbReference type="ARBA" id="ARBA00022884"/>
    </source>
</evidence>
<dbReference type="GO" id="GO:0005829">
    <property type="term" value="C:cytosol"/>
    <property type="evidence" value="ECO:0007669"/>
    <property type="project" value="TreeGrafter"/>
</dbReference>
<evidence type="ECO:0000256" key="6">
    <source>
        <dbReference type="ARBA" id="ARBA00035136"/>
    </source>
</evidence>
<evidence type="ECO:0000256" key="2">
    <source>
        <dbReference type="ARBA" id="ARBA00022730"/>
    </source>
</evidence>
<dbReference type="GO" id="GO:0003735">
    <property type="term" value="F:structural constituent of ribosome"/>
    <property type="evidence" value="ECO:0007669"/>
    <property type="project" value="InterPro"/>
</dbReference>
<organism evidence="8 9">
    <name type="scientific">Vulcanimicrobium alpinum</name>
    <dbReference type="NCBI Taxonomy" id="3016050"/>
    <lineage>
        <taxon>Bacteria</taxon>
        <taxon>Bacillati</taxon>
        <taxon>Vulcanimicrobiota</taxon>
        <taxon>Vulcanimicrobiia</taxon>
        <taxon>Vulcanimicrobiales</taxon>
        <taxon>Vulcanimicrobiaceae</taxon>
        <taxon>Vulcanimicrobium</taxon>
    </lineage>
</organism>
<dbReference type="Pfam" id="PF01649">
    <property type="entry name" value="Ribosomal_S20p"/>
    <property type="match status" value="1"/>
</dbReference>
<keyword evidence="5 7" id="KW-0687">Ribonucleoprotein</keyword>
<dbReference type="GO" id="GO:0015935">
    <property type="term" value="C:small ribosomal subunit"/>
    <property type="evidence" value="ECO:0007669"/>
    <property type="project" value="TreeGrafter"/>
</dbReference>
<dbReference type="Gene3D" id="1.20.58.110">
    <property type="entry name" value="Ribosomal protein S20"/>
    <property type="match status" value="1"/>
</dbReference>
<sequence>MPNIKAAVKWVRQSEKRTVRNLDTKTRLKTLFKKAKAAKDAAVTSSVEAQFDKAASKGIIHPNKAARKKSRLARALAK</sequence>
<dbReference type="GO" id="GO:0070181">
    <property type="term" value="F:small ribosomal subunit rRNA binding"/>
    <property type="evidence" value="ECO:0007669"/>
    <property type="project" value="TreeGrafter"/>
</dbReference>
<dbReference type="PANTHER" id="PTHR33398:SF1">
    <property type="entry name" value="SMALL RIBOSOMAL SUBUNIT PROTEIN BS20C"/>
    <property type="match status" value="1"/>
</dbReference>
<dbReference type="HAMAP" id="MF_00500">
    <property type="entry name" value="Ribosomal_bS20"/>
    <property type="match status" value="1"/>
</dbReference>
<dbReference type="InterPro" id="IPR036510">
    <property type="entry name" value="Ribosomal_bS20_sf"/>
</dbReference>
<gene>
    <name evidence="7" type="primary">rpsT</name>
    <name evidence="8" type="ORF">WPS_17200</name>
</gene>
<evidence type="ECO:0000313" key="8">
    <source>
        <dbReference type="EMBL" id="BDE06444.1"/>
    </source>
</evidence>
<dbReference type="PANTHER" id="PTHR33398">
    <property type="entry name" value="30S RIBOSOMAL PROTEIN S20"/>
    <property type="match status" value="1"/>
</dbReference>
<dbReference type="RefSeq" id="WP_317997401.1">
    <property type="nucleotide sequence ID" value="NZ_AP025523.1"/>
</dbReference>
<dbReference type="EMBL" id="AP025523">
    <property type="protein sequence ID" value="BDE06444.1"/>
    <property type="molecule type" value="Genomic_DNA"/>
</dbReference>
<dbReference type="Proteomes" id="UP001317532">
    <property type="component" value="Chromosome"/>
</dbReference>